<evidence type="ECO:0000256" key="2">
    <source>
        <dbReference type="ARBA" id="ARBA00023015"/>
    </source>
</evidence>
<reference evidence="5" key="1">
    <citation type="submission" date="2018-05" db="EMBL/GenBank/DDBJ databases">
        <authorList>
            <person name="Lanie J.A."/>
            <person name="Ng W.-L."/>
            <person name="Kazmierczak K.M."/>
            <person name="Andrzejewski T.M."/>
            <person name="Davidsen T.M."/>
            <person name="Wayne K.J."/>
            <person name="Tettelin H."/>
            <person name="Glass J.I."/>
            <person name="Rusch D."/>
            <person name="Podicherti R."/>
            <person name="Tsui H.-C.T."/>
            <person name="Winkler M.E."/>
        </authorList>
    </citation>
    <scope>NUCLEOTIDE SEQUENCE</scope>
</reference>
<protein>
    <recommendedName>
        <fullName evidence="6">RNA polymerase sigma-70 region 2 domain-containing protein</fullName>
    </recommendedName>
</protein>
<dbReference type="InterPro" id="IPR036388">
    <property type="entry name" value="WH-like_DNA-bd_sf"/>
</dbReference>
<comment type="similarity">
    <text evidence="1">Belongs to the sigma-70 factor family. ECF subfamily.</text>
</comment>
<dbReference type="InterPro" id="IPR039425">
    <property type="entry name" value="RNA_pol_sigma-70-like"/>
</dbReference>
<evidence type="ECO:0000256" key="3">
    <source>
        <dbReference type="ARBA" id="ARBA00023082"/>
    </source>
</evidence>
<keyword evidence="3" id="KW-0731">Sigma factor</keyword>
<evidence type="ECO:0000256" key="1">
    <source>
        <dbReference type="ARBA" id="ARBA00010641"/>
    </source>
</evidence>
<proteinExistence type="inferred from homology"/>
<dbReference type="SUPFAM" id="SSF88946">
    <property type="entry name" value="Sigma2 domain of RNA polymerase sigma factors"/>
    <property type="match status" value="1"/>
</dbReference>
<evidence type="ECO:0008006" key="6">
    <source>
        <dbReference type="Google" id="ProtNLM"/>
    </source>
</evidence>
<dbReference type="PANTHER" id="PTHR43133">
    <property type="entry name" value="RNA POLYMERASE ECF-TYPE SIGMA FACTO"/>
    <property type="match status" value="1"/>
</dbReference>
<evidence type="ECO:0000256" key="4">
    <source>
        <dbReference type="ARBA" id="ARBA00023163"/>
    </source>
</evidence>
<sequence>MKLVEAAREGDAKAFAQLVRAYQSRIFAYMSVRMSDPSSAFRLVADVFRKVYSSMRGSEAFGEFDEELFQLAETRLRQYSQKSDSSWTRLCLEHDKTAGGHTPLASAERKRLKECISGLEAGERHAFELRYGSGASLADVSRKVKRSQDVVQGMLASSLGIAKAAIKGRKGKKEA</sequence>
<dbReference type="Gene3D" id="1.10.1740.10">
    <property type="match status" value="1"/>
</dbReference>
<keyword evidence="4" id="KW-0804">Transcription</keyword>
<keyword evidence="2" id="KW-0805">Transcription regulation</keyword>
<dbReference type="Gene3D" id="1.10.10.10">
    <property type="entry name" value="Winged helix-like DNA-binding domain superfamily/Winged helix DNA-binding domain"/>
    <property type="match status" value="1"/>
</dbReference>
<gene>
    <name evidence="5" type="ORF">METZ01_LOCUS507528</name>
</gene>
<dbReference type="GO" id="GO:0016987">
    <property type="term" value="F:sigma factor activity"/>
    <property type="evidence" value="ECO:0007669"/>
    <property type="project" value="UniProtKB-KW"/>
</dbReference>
<dbReference type="InterPro" id="IPR013324">
    <property type="entry name" value="RNA_pol_sigma_r3/r4-like"/>
</dbReference>
<dbReference type="SUPFAM" id="SSF88659">
    <property type="entry name" value="Sigma3 and sigma4 domains of RNA polymerase sigma factors"/>
    <property type="match status" value="1"/>
</dbReference>
<accession>A0A383EDI0</accession>
<evidence type="ECO:0000313" key="5">
    <source>
        <dbReference type="EMBL" id="SVE54674.1"/>
    </source>
</evidence>
<dbReference type="AlphaFoldDB" id="A0A383EDI0"/>
<name>A0A383EDI0_9ZZZZ</name>
<dbReference type="GO" id="GO:0006352">
    <property type="term" value="P:DNA-templated transcription initiation"/>
    <property type="evidence" value="ECO:0007669"/>
    <property type="project" value="InterPro"/>
</dbReference>
<organism evidence="5">
    <name type="scientific">marine metagenome</name>
    <dbReference type="NCBI Taxonomy" id="408172"/>
    <lineage>
        <taxon>unclassified sequences</taxon>
        <taxon>metagenomes</taxon>
        <taxon>ecological metagenomes</taxon>
    </lineage>
</organism>
<dbReference type="PANTHER" id="PTHR43133:SF51">
    <property type="entry name" value="RNA POLYMERASE SIGMA FACTOR"/>
    <property type="match status" value="1"/>
</dbReference>
<dbReference type="EMBL" id="UINC01224874">
    <property type="protein sequence ID" value="SVE54674.1"/>
    <property type="molecule type" value="Genomic_DNA"/>
</dbReference>
<dbReference type="InterPro" id="IPR013325">
    <property type="entry name" value="RNA_pol_sigma_r2"/>
</dbReference>